<keyword evidence="3 5" id="KW-0456">Lyase</keyword>
<dbReference type="eggNOG" id="COG0688">
    <property type="taxonomic scope" value="Bacteria"/>
</dbReference>
<name>A0A0L6JPV7_9FIRM</name>
<dbReference type="EC" id="4.1.1.65" evidence="5"/>
<dbReference type="PANTHER" id="PTHR10067:SF17">
    <property type="entry name" value="PHOSPHATIDYLSERINE DECARBOXYLASE PROENZYME 2"/>
    <property type="match status" value="1"/>
</dbReference>
<accession>A0A0L6JPV7</accession>
<evidence type="ECO:0000256" key="2">
    <source>
        <dbReference type="ARBA" id="ARBA00023145"/>
    </source>
</evidence>
<dbReference type="GO" id="GO:0008654">
    <property type="term" value="P:phospholipid biosynthetic process"/>
    <property type="evidence" value="ECO:0007669"/>
    <property type="project" value="InterPro"/>
</dbReference>
<reference evidence="6" key="1">
    <citation type="submission" date="2015-07" db="EMBL/GenBank/DDBJ databases">
        <title>Near-Complete Genome Sequence of the Cellulolytic Bacterium Bacteroides (Pseudobacteroides) cellulosolvens ATCC 35603.</title>
        <authorList>
            <person name="Dassa B."/>
            <person name="Utturkar S.M."/>
            <person name="Klingeman D.M."/>
            <person name="Hurt R.A."/>
            <person name="Keller M."/>
            <person name="Xu J."/>
            <person name="Reddy Y.H.K."/>
            <person name="Borovok I."/>
            <person name="Grinberg I.R."/>
            <person name="Lamed R."/>
            <person name="Zhivin O."/>
            <person name="Bayer E.A."/>
            <person name="Brown S.D."/>
        </authorList>
    </citation>
    <scope>NUCLEOTIDE SEQUENCE [LARGE SCALE GENOMIC DNA]</scope>
    <source>
        <strain evidence="6">DSM 2933</strain>
    </source>
</reference>
<evidence type="ECO:0000256" key="1">
    <source>
        <dbReference type="ARBA" id="ARBA00022793"/>
    </source>
</evidence>
<keyword evidence="1" id="KW-0210">Decarboxylase</keyword>
<dbReference type="PATRIC" id="fig|398512.5.peg.3296"/>
<evidence type="ECO:0000313" key="6">
    <source>
        <dbReference type="Proteomes" id="UP000036923"/>
    </source>
</evidence>
<protein>
    <submittedName>
        <fullName evidence="5">Phosphatidylserine decarboxylase</fullName>
        <ecNumber evidence="5">4.1.1.65</ecNumber>
    </submittedName>
</protein>
<keyword evidence="2" id="KW-0865">Zymogen</keyword>
<dbReference type="GO" id="GO:0004609">
    <property type="term" value="F:phosphatidylserine decarboxylase activity"/>
    <property type="evidence" value="ECO:0007669"/>
    <property type="project" value="UniProtKB-EC"/>
</dbReference>
<organism evidence="5 6">
    <name type="scientific">Pseudobacteroides cellulosolvens ATCC 35603 = DSM 2933</name>
    <dbReference type="NCBI Taxonomy" id="398512"/>
    <lineage>
        <taxon>Bacteria</taxon>
        <taxon>Bacillati</taxon>
        <taxon>Bacillota</taxon>
        <taxon>Clostridia</taxon>
        <taxon>Eubacteriales</taxon>
        <taxon>Oscillospiraceae</taxon>
        <taxon>Pseudobacteroides</taxon>
    </lineage>
</organism>
<gene>
    <name evidence="5" type="ORF">Bccel_3147</name>
</gene>
<keyword evidence="6" id="KW-1185">Reference proteome</keyword>
<dbReference type="RefSeq" id="WP_036942055.1">
    <property type="nucleotide sequence ID" value="NZ_JQKC01000017.1"/>
</dbReference>
<dbReference type="Proteomes" id="UP000036923">
    <property type="component" value="Unassembled WGS sequence"/>
</dbReference>
<dbReference type="STRING" id="398512.Bccel_3147"/>
<dbReference type="PANTHER" id="PTHR10067">
    <property type="entry name" value="PHOSPHATIDYLSERINE DECARBOXYLASE"/>
    <property type="match status" value="1"/>
</dbReference>
<sequence>MGVNIYNRETRSLYQEKQFKDGQLKFLYNTILGRIILRVFISGKWYSRYNARKNDSSKSIAKIQPFIAEYGIDMAQYQKREYKSFNDFFIRTIIPEKRPIPRDESILPSIADSKLMYYKIEKDLSIKIKNSIYTVEELIQDRELAEEYSGGICLVFRLTVDDYHHYCYCDDGKMLFSKHISGRLHTVGPISAKRHKVYCENSREYSVLDTKHFGKVVQMEVGGLLVGKIVNNLKASFKKGEEKGWFEMGGSTIVLLLKETAVNIDEDIVSNSAKGIETKVKYGERIGERIC</sequence>
<evidence type="ECO:0000256" key="3">
    <source>
        <dbReference type="ARBA" id="ARBA00023239"/>
    </source>
</evidence>
<dbReference type="AlphaFoldDB" id="A0A0L6JPV7"/>
<evidence type="ECO:0000256" key="4">
    <source>
        <dbReference type="ARBA" id="ARBA00023317"/>
    </source>
</evidence>
<proteinExistence type="predicted"/>
<dbReference type="InterPro" id="IPR003817">
    <property type="entry name" value="PS_Dcarbxylase"/>
</dbReference>
<keyword evidence="4" id="KW-0670">Pyruvate</keyword>
<dbReference type="OrthoDB" id="9802030at2"/>
<comment type="caution">
    <text evidence="5">The sequence shown here is derived from an EMBL/GenBank/DDBJ whole genome shotgun (WGS) entry which is preliminary data.</text>
</comment>
<evidence type="ECO:0000313" key="5">
    <source>
        <dbReference type="EMBL" id="KNY27876.1"/>
    </source>
</evidence>
<dbReference type="Pfam" id="PF02666">
    <property type="entry name" value="PS_Dcarbxylase"/>
    <property type="match status" value="1"/>
</dbReference>
<dbReference type="EMBL" id="LGTC01000001">
    <property type="protein sequence ID" value="KNY27876.1"/>
    <property type="molecule type" value="Genomic_DNA"/>
</dbReference>